<dbReference type="GO" id="GO:0006310">
    <property type="term" value="P:DNA recombination"/>
    <property type="evidence" value="ECO:0007669"/>
    <property type="project" value="InterPro"/>
</dbReference>
<dbReference type="Gene3D" id="3.30.470.30">
    <property type="entry name" value="DNA ligase/mRNA capping enzyme"/>
    <property type="match status" value="2"/>
</dbReference>
<keyword evidence="3 7" id="KW-0436">Ligase</keyword>
<dbReference type="SUPFAM" id="SSF50249">
    <property type="entry name" value="Nucleic acid-binding proteins"/>
    <property type="match status" value="1"/>
</dbReference>
<gene>
    <name evidence="7" type="ORF">PhopGVgp112</name>
</gene>
<name>A0A481SHL0_9BBAC</name>
<dbReference type="GO" id="GO:0005524">
    <property type="term" value="F:ATP binding"/>
    <property type="evidence" value="ECO:0007669"/>
    <property type="project" value="InterPro"/>
</dbReference>
<feature type="domain" description="ATP-dependent DNA ligase family profile" evidence="6">
    <location>
        <begin position="295"/>
        <end position="411"/>
    </location>
</feature>
<dbReference type="InterPro" id="IPR012340">
    <property type="entry name" value="NA-bd_OB-fold"/>
</dbReference>
<dbReference type="EMBL" id="MK033576">
    <property type="protein sequence ID" value="QBH67376.1"/>
    <property type="molecule type" value="Genomic_DNA"/>
</dbReference>
<dbReference type="PROSITE" id="PS50160">
    <property type="entry name" value="DNA_LIGASE_A3"/>
    <property type="match status" value="1"/>
</dbReference>
<evidence type="ECO:0000256" key="5">
    <source>
        <dbReference type="ARBA" id="ARBA00023306"/>
    </source>
</evidence>
<dbReference type="InterPro" id="IPR016059">
    <property type="entry name" value="DNA_ligase_ATP-dep_CS"/>
</dbReference>
<dbReference type="GO" id="GO:0006281">
    <property type="term" value="P:DNA repair"/>
    <property type="evidence" value="ECO:0007669"/>
    <property type="project" value="InterPro"/>
</dbReference>
<dbReference type="GO" id="GO:0003910">
    <property type="term" value="F:DNA ligase (ATP) activity"/>
    <property type="evidence" value="ECO:0007669"/>
    <property type="project" value="InterPro"/>
</dbReference>
<proteinExistence type="inferred from homology"/>
<dbReference type="Pfam" id="PF01068">
    <property type="entry name" value="DNA_ligase_A_M"/>
    <property type="match status" value="2"/>
</dbReference>
<dbReference type="PROSITE" id="PS00333">
    <property type="entry name" value="DNA_LIGASE_A2"/>
    <property type="match status" value="1"/>
</dbReference>
<evidence type="ECO:0000256" key="4">
    <source>
        <dbReference type="ARBA" id="ARBA00022618"/>
    </source>
</evidence>
<keyword evidence="5" id="KW-0131">Cell cycle</keyword>
<evidence type="ECO:0000256" key="3">
    <source>
        <dbReference type="ARBA" id="ARBA00022598"/>
    </source>
</evidence>
<organism evidence="7">
    <name type="scientific">Phthorimaea operculella granulovirus</name>
    <dbReference type="NCBI Taxonomy" id="192584"/>
    <lineage>
        <taxon>Viruses</taxon>
        <taxon>Viruses incertae sedis</taxon>
        <taxon>Naldaviricetes</taxon>
        <taxon>Lefavirales</taxon>
        <taxon>Baculoviridae</taxon>
        <taxon>Betabaculovirus</taxon>
        <taxon>Betabaculovirus phoperculellae</taxon>
    </lineage>
</organism>
<accession>A0A481SHL0</accession>
<evidence type="ECO:0000313" key="7">
    <source>
        <dbReference type="EMBL" id="QBH67376.1"/>
    </source>
</evidence>
<keyword evidence="4" id="KW-0132">Cell division</keyword>
<comment type="similarity">
    <text evidence="1">Belongs to the ATP-dependent DNA ligase family.</text>
</comment>
<dbReference type="PANTHER" id="PTHR45674">
    <property type="entry name" value="DNA LIGASE 1/3 FAMILY MEMBER"/>
    <property type="match status" value="1"/>
</dbReference>
<dbReference type="InterPro" id="IPR050191">
    <property type="entry name" value="ATP-dep_DNA_ligase"/>
</dbReference>
<dbReference type="Gene3D" id="3.30.1490.70">
    <property type="match status" value="1"/>
</dbReference>
<protein>
    <recommendedName>
        <fullName evidence="2">DNA ligase</fullName>
    </recommendedName>
</protein>
<dbReference type="GO" id="GO:0051301">
    <property type="term" value="P:cell division"/>
    <property type="evidence" value="ECO:0007669"/>
    <property type="project" value="UniProtKB-KW"/>
</dbReference>
<dbReference type="SUPFAM" id="SSF56091">
    <property type="entry name" value="DNA ligase/mRNA capping enzyme, catalytic domain"/>
    <property type="match status" value="1"/>
</dbReference>
<evidence type="ECO:0000256" key="2">
    <source>
        <dbReference type="ARBA" id="ARBA00013308"/>
    </source>
</evidence>
<dbReference type="InterPro" id="IPR012310">
    <property type="entry name" value="DNA_ligase_ATP-dep_cent"/>
</dbReference>
<dbReference type="GO" id="GO:0006273">
    <property type="term" value="P:lagging strand elongation"/>
    <property type="evidence" value="ECO:0007669"/>
    <property type="project" value="TreeGrafter"/>
</dbReference>
<dbReference type="PROSITE" id="PS00697">
    <property type="entry name" value="DNA_LIGASE_A1"/>
    <property type="match status" value="1"/>
</dbReference>
<reference evidence="7" key="1">
    <citation type="journal article" date="2019" name="J. Gen. Virol.">
        <title>Elucidating the genetic diversity of Phthorimaea operculella granulovirus (PhopGV).</title>
        <authorList>
            <person name="Larem A."/>
            <person name="Ben-Tiba S."/>
            <person name="Wennmann J.T."/>
            <person name="Gueli Alletti G."/>
            <person name="Jehle J.A."/>
        </authorList>
    </citation>
    <scope>NUCLEOTIDE SEQUENCE</scope>
    <source>
        <strain evidence="7">PhopGV-Ym.1</strain>
    </source>
</reference>
<evidence type="ECO:0000256" key="1">
    <source>
        <dbReference type="ARBA" id="ARBA00007572"/>
    </source>
</evidence>
<sequence length="560" mass="65920">MLFTEFAFMYEKVMSMKNVHEINVYMNKRKDKTDALTWLYLVSTFYKKFCINDKHLLTIFSKLCNPVIDRRNLHEAFKKYGVAQMCSNVAPVSASPSSLTMAEVYVFLQQLEKTPCKTSCLLSLFKNFVPRCDRNNIFTLVNIVRSAKNKKMLTKKRNLYFFRQMFGKKNTSSVNVNINLTNNTIDLKFDNSITQPVIVCDYINPGKPLEPMLAQPCKNLNSLPFNEMCIEIKYDGERVQLHKTSEGTICCYKRNLNVHTKCNEIVNSVCKRVLHNVNNCILDCELIQDEHSFQLLVFDVMYFNNECLIDKPLFKRKQILDQVMCHEEDGMRQLKYIYCNDKTLVGKWLREMLQLNNLSANIETEGVVIKNWHGVYEPKRKKWCKIKRAYFKNVCSADLVVVGGWKDDTKKRITIYLVATPFYDIDSAKWMFLPVSKVKYSKNNYEHYMREGSADWLVCDDYLKHLGKVPDMVAVDPLSMPVWEMEGDFIRSKYYWQHNNICHNYVSIRLPRFIRVRDDKSFKDANTIFDLILLSSITNKSYLYPELYEFFLKENIKNLE</sequence>
<dbReference type="Gene3D" id="2.40.50.140">
    <property type="entry name" value="Nucleic acid-binding proteins"/>
    <property type="match status" value="1"/>
</dbReference>
<evidence type="ECO:0000259" key="6">
    <source>
        <dbReference type="PROSITE" id="PS50160"/>
    </source>
</evidence>
<dbReference type="PANTHER" id="PTHR45674:SF9">
    <property type="entry name" value="DNA LIGASE 3"/>
    <property type="match status" value="1"/>
</dbReference>